<proteinExistence type="inferred from homology"/>
<keyword evidence="2 9" id="KW-0813">Transport</keyword>
<evidence type="ECO:0000256" key="8">
    <source>
        <dbReference type="ARBA" id="ARBA00038436"/>
    </source>
</evidence>
<keyword evidence="4 9" id="KW-0997">Cell inner membrane</keyword>
<evidence type="ECO:0000256" key="1">
    <source>
        <dbReference type="ARBA" id="ARBA00004429"/>
    </source>
</evidence>
<protein>
    <recommendedName>
        <fullName evidence="9">TRAP transporter small permease protein</fullName>
    </recommendedName>
</protein>
<comment type="subunit">
    <text evidence="9">The complex comprises the extracytoplasmic solute receptor protein and the two transmembrane proteins.</text>
</comment>
<evidence type="ECO:0000259" key="10">
    <source>
        <dbReference type="Pfam" id="PF04290"/>
    </source>
</evidence>
<dbReference type="GO" id="GO:0022857">
    <property type="term" value="F:transmembrane transporter activity"/>
    <property type="evidence" value="ECO:0007669"/>
    <property type="project" value="UniProtKB-UniRule"/>
</dbReference>
<evidence type="ECO:0000256" key="3">
    <source>
        <dbReference type="ARBA" id="ARBA00022475"/>
    </source>
</evidence>
<dbReference type="PANTHER" id="PTHR35011">
    <property type="entry name" value="2,3-DIKETO-L-GULONATE TRAP TRANSPORTER SMALL PERMEASE PROTEIN YIAM"/>
    <property type="match status" value="1"/>
</dbReference>
<name>A0A225SZY8_9BURK</name>
<dbReference type="EMBL" id="NJGV01000001">
    <property type="protein sequence ID" value="OWY36856.1"/>
    <property type="molecule type" value="Genomic_DNA"/>
</dbReference>
<comment type="function">
    <text evidence="9">Part of the tripartite ATP-independent periplasmic (TRAP) transport system.</text>
</comment>
<keyword evidence="7 9" id="KW-0472">Membrane</keyword>
<evidence type="ECO:0000256" key="9">
    <source>
        <dbReference type="RuleBase" id="RU369079"/>
    </source>
</evidence>
<dbReference type="GO" id="GO:0015740">
    <property type="term" value="P:C4-dicarboxylate transport"/>
    <property type="evidence" value="ECO:0007669"/>
    <property type="project" value="TreeGrafter"/>
</dbReference>
<dbReference type="InterPro" id="IPR007387">
    <property type="entry name" value="TRAP_DctQ"/>
</dbReference>
<feature type="domain" description="Tripartite ATP-independent periplasmic transporters DctQ component" evidence="10">
    <location>
        <begin position="50"/>
        <end position="180"/>
    </location>
</feature>
<dbReference type="Pfam" id="PF04290">
    <property type="entry name" value="DctQ"/>
    <property type="match status" value="1"/>
</dbReference>
<organism evidence="11 12">
    <name type="scientific">Herbaspirillum aquaticum</name>
    <dbReference type="NCBI Taxonomy" id="568783"/>
    <lineage>
        <taxon>Bacteria</taxon>
        <taxon>Pseudomonadati</taxon>
        <taxon>Pseudomonadota</taxon>
        <taxon>Betaproteobacteria</taxon>
        <taxon>Burkholderiales</taxon>
        <taxon>Oxalobacteraceae</taxon>
        <taxon>Herbaspirillum</taxon>
    </lineage>
</organism>
<keyword evidence="3" id="KW-1003">Cell membrane</keyword>
<accession>A0A225SZY8</accession>
<evidence type="ECO:0000256" key="5">
    <source>
        <dbReference type="ARBA" id="ARBA00022692"/>
    </source>
</evidence>
<comment type="similarity">
    <text evidence="8 9">Belongs to the TRAP transporter small permease family.</text>
</comment>
<feature type="transmembrane region" description="Helical" evidence="9">
    <location>
        <begin position="114"/>
        <end position="134"/>
    </location>
</feature>
<evidence type="ECO:0000256" key="2">
    <source>
        <dbReference type="ARBA" id="ARBA00022448"/>
    </source>
</evidence>
<evidence type="ECO:0000256" key="4">
    <source>
        <dbReference type="ARBA" id="ARBA00022519"/>
    </source>
</evidence>
<gene>
    <name evidence="11" type="ORF">CEJ45_01830</name>
</gene>
<dbReference type="AlphaFoldDB" id="A0A225SZY8"/>
<dbReference type="PANTHER" id="PTHR35011:SF10">
    <property type="entry name" value="TRAP TRANSPORTER SMALL PERMEASE PROTEIN"/>
    <property type="match status" value="1"/>
</dbReference>
<keyword evidence="6 9" id="KW-1133">Transmembrane helix</keyword>
<dbReference type="InterPro" id="IPR055348">
    <property type="entry name" value="DctQ"/>
</dbReference>
<comment type="subcellular location">
    <subcellularLocation>
        <location evidence="1 9">Cell inner membrane</location>
        <topology evidence="1 9">Multi-pass membrane protein</topology>
    </subcellularLocation>
</comment>
<feature type="transmembrane region" description="Helical" evidence="9">
    <location>
        <begin position="37"/>
        <end position="62"/>
    </location>
</feature>
<feature type="transmembrane region" description="Helical" evidence="9">
    <location>
        <begin position="154"/>
        <end position="173"/>
    </location>
</feature>
<comment type="caution">
    <text evidence="9">Lacks conserved residue(s) required for the propagation of feature annotation.</text>
</comment>
<evidence type="ECO:0000256" key="6">
    <source>
        <dbReference type="ARBA" id="ARBA00022989"/>
    </source>
</evidence>
<evidence type="ECO:0000256" key="7">
    <source>
        <dbReference type="ARBA" id="ARBA00023136"/>
    </source>
</evidence>
<comment type="caution">
    <text evidence="11">The sequence shown here is derived from an EMBL/GenBank/DDBJ whole genome shotgun (WGS) entry which is preliminary data.</text>
</comment>
<reference evidence="11 12" key="1">
    <citation type="journal article" date="2010" name="Int. J. Syst. Evol. Microbiol.">
        <title>Reclassification of Herbaspirillum putei as a later heterotypic synonym of Herbaspirillum huttiense, with the description of H. huttiense subsp. huttiense subsp. nov. and H. huttiense subsp. putei subsp. nov., comb. nov., and description of Herbaspirillum aquaticum sp. nov.</title>
        <authorList>
            <person name="Dobritsa A.P."/>
            <person name="Reddy M.C."/>
            <person name="Samadpour M."/>
        </authorList>
    </citation>
    <scope>NUCLEOTIDE SEQUENCE [LARGE SCALE GENOMIC DNA]</scope>
    <source>
        <strain evidence="11 12">IEH 4430</strain>
    </source>
</reference>
<evidence type="ECO:0000313" key="11">
    <source>
        <dbReference type="EMBL" id="OWY36856.1"/>
    </source>
</evidence>
<dbReference type="Proteomes" id="UP000214747">
    <property type="component" value="Unassembled WGS sequence"/>
</dbReference>
<keyword evidence="5 9" id="KW-0812">Transmembrane</keyword>
<feature type="transmembrane region" description="Helical" evidence="9">
    <location>
        <begin position="74"/>
        <end position="93"/>
    </location>
</feature>
<evidence type="ECO:0000313" key="12">
    <source>
        <dbReference type="Proteomes" id="UP000214747"/>
    </source>
</evidence>
<dbReference type="GO" id="GO:0005886">
    <property type="term" value="C:plasma membrane"/>
    <property type="evidence" value="ECO:0007669"/>
    <property type="project" value="UniProtKB-SubCell"/>
</dbReference>
<keyword evidence="12" id="KW-1185">Reference proteome</keyword>
<sequence>MSHGFEMPGAAATRPAVPASAPVAWLAAFLQGYHRVAVFLGMIALLVTSCILTYSVLVRYFFHQPTDWQDEASVFMLVGVIFLCSAYVQSLRGHIGIEALAGLLSPLANKVRMFIVDVVSFLFCAFFTWKSWALFHEAWVEGQTTSSTFAPPLWIPYSLMALGMSMLTLQLLVQVLTRITGTVPAASSGGAQ</sequence>
<dbReference type="RefSeq" id="WP_088753534.1">
    <property type="nucleotide sequence ID" value="NZ_NJGV01000001.1"/>
</dbReference>
<feature type="transmembrane region" description="Helical" evidence="9">
    <location>
        <begin position="12"/>
        <end position="30"/>
    </location>
</feature>